<feature type="compositionally biased region" description="Polar residues" evidence="3">
    <location>
        <begin position="105"/>
        <end position="122"/>
    </location>
</feature>
<dbReference type="InterPro" id="IPR008241">
    <property type="entry name" value="Isochorismate_pyruvate-lyase"/>
</dbReference>
<dbReference type="InterPro" id="IPR036263">
    <property type="entry name" value="Chorismate_II_sf"/>
</dbReference>
<evidence type="ECO:0000313" key="6">
    <source>
        <dbReference type="Proteomes" id="UP001208690"/>
    </source>
</evidence>
<evidence type="ECO:0000313" key="5">
    <source>
        <dbReference type="EMBL" id="MCV3271362.1"/>
    </source>
</evidence>
<dbReference type="Proteomes" id="UP001208690">
    <property type="component" value="Unassembled WGS sequence"/>
</dbReference>
<dbReference type="RefSeq" id="WP_263843688.1">
    <property type="nucleotide sequence ID" value="NZ_JALIEB010000004.1"/>
</dbReference>
<evidence type="ECO:0000259" key="4">
    <source>
        <dbReference type="PROSITE" id="PS51168"/>
    </source>
</evidence>
<keyword evidence="6" id="KW-1185">Reference proteome</keyword>
<evidence type="ECO:0000256" key="1">
    <source>
        <dbReference type="ARBA" id="ARBA00012404"/>
    </source>
</evidence>
<protein>
    <recommendedName>
        <fullName evidence="1">chorismate mutase</fullName>
        <ecNumber evidence="1">5.4.99.5</ecNumber>
    </recommendedName>
</protein>
<dbReference type="Pfam" id="PF01817">
    <property type="entry name" value="CM_2"/>
    <property type="match status" value="1"/>
</dbReference>
<dbReference type="SMART" id="SM00830">
    <property type="entry name" value="CM_2"/>
    <property type="match status" value="1"/>
</dbReference>
<keyword evidence="2" id="KW-0413">Isomerase</keyword>
<name>A0ABT3BCS4_9RHOB</name>
<evidence type="ECO:0000256" key="2">
    <source>
        <dbReference type="ARBA" id="ARBA00023235"/>
    </source>
</evidence>
<organism evidence="5 6">
    <name type="scientific">Roseobacter sinensis</name>
    <dbReference type="NCBI Taxonomy" id="2931391"/>
    <lineage>
        <taxon>Bacteria</taxon>
        <taxon>Pseudomonadati</taxon>
        <taxon>Pseudomonadota</taxon>
        <taxon>Alphaproteobacteria</taxon>
        <taxon>Rhodobacterales</taxon>
        <taxon>Roseobacteraceae</taxon>
        <taxon>Roseobacter</taxon>
    </lineage>
</organism>
<dbReference type="SUPFAM" id="SSF48600">
    <property type="entry name" value="Chorismate mutase II"/>
    <property type="match status" value="1"/>
</dbReference>
<dbReference type="NCBIfam" id="TIGR01803">
    <property type="entry name" value="CM-like"/>
    <property type="match status" value="1"/>
</dbReference>
<proteinExistence type="predicted"/>
<sequence>MTRTPPHLCADMAELRPQIDEIDAALIDLLVERSGYIDRAAEIKATAGLPACIADRVEEVVANVRRHASARGLDPDLTERIWRQLIDWSIAREEARLGTGPAQVSGAQPASPAGSTSKAPAR</sequence>
<dbReference type="EMBL" id="JALIEB010000004">
    <property type="protein sequence ID" value="MCV3271362.1"/>
    <property type="molecule type" value="Genomic_DNA"/>
</dbReference>
<dbReference type="InterPro" id="IPR002701">
    <property type="entry name" value="CM_II_prokaryot"/>
</dbReference>
<reference evidence="5 6" key="1">
    <citation type="submission" date="2022-04" db="EMBL/GenBank/DDBJ databases">
        <title>Roseobacter sp. WL0113 is a bacterium isolated from neritic sediment.</title>
        <authorList>
            <person name="Wang L."/>
            <person name="He W."/>
            <person name="Zhang D.-F."/>
        </authorList>
    </citation>
    <scope>NUCLEOTIDE SEQUENCE [LARGE SCALE GENOMIC DNA]</scope>
    <source>
        <strain evidence="5 6">WL0113</strain>
    </source>
</reference>
<dbReference type="InterPro" id="IPR036979">
    <property type="entry name" value="CM_dom_sf"/>
</dbReference>
<evidence type="ECO:0000256" key="3">
    <source>
        <dbReference type="SAM" id="MobiDB-lite"/>
    </source>
</evidence>
<dbReference type="PANTHER" id="PTHR38041:SF1">
    <property type="entry name" value="CHORISMATE MUTASE"/>
    <property type="match status" value="1"/>
</dbReference>
<feature type="region of interest" description="Disordered" evidence="3">
    <location>
        <begin position="99"/>
        <end position="122"/>
    </location>
</feature>
<dbReference type="Gene3D" id="1.20.59.10">
    <property type="entry name" value="Chorismate mutase"/>
    <property type="match status" value="1"/>
</dbReference>
<dbReference type="EC" id="5.4.99.5" evidence="1"/>
<gene>
    <name evidence="5" type="ORF">MUB52_07980</name>
</gene>
<dbReference type="PANTHER" id="PTHR38041">
    <property type="entry name" value="CHORISMATE MUTASE"/>
    <property type="match status" value="1"/>
</dbReference>
<dbReference type="InterPro" id="IPR051331">
    <property type="entry name" value="Chorismate_mutase-related"/>
</dbReference>
<accession>A0ABT3BCS4</accession>
<comment type="caution">
    <text evidence="5">The sequence shown here is derived from an EMBL/GenBank/DDBJ whole genome shotgun (WGS) entry which is preliminary data.</text>
</comment>
<feature type="domain" description="Chorismate mutase" evidence="4">
    <location>
        <begin position="6"/>
        <end position="97"/>
    </location>
</feature>
<dbReference type="PROSITE" id="PS51168">
    <property type="entry name" value="CHORISMATE_MUT_2"/>
    <property type="match status" value="1"/>
</dbReference>